<feature type="transmembrane region" description="Helical" evidence="1">
    <location>
        <begin position="12"/>
        <end position="35"/>
    </location>
</feature>
<proteinExistence type="predicted"/>
<keyword evidence="1" id="KW-0812">Transmembrane</keyword>
<keyword evidence="1" id="KW-0472">Membrane</keyword>
<sequence length="78" mass="8131">MEGEGGKAPADRFLWGAAAATAAALADIPLLIWLIDHQPLPLWLHVPVTGVALAVLSLGALAAGVLLVEWRIARGLPF</sequence>
<evidence type="ECO:0000313" key="3">
    <source>
        <dbReference type="Proteomes" id="UP001163687"/>
    </source>
</evidence>
<dbReference type="Proteomes" id="UP001163687">
    <property type="component" value="Chromosome"/>
</dbReference>
<protein>
    <submittedName>
        <fullName evidence="2">Uncharacterized protein</fullName>
    </submittedName>
</protein>
<keyword evidence="3" id="KW-1185">Reference proteome</keyword>
<dbReference type="RefSeq" id="WP_264841648.1">
    <property type="nucleotide sequence ID" value="NZ_AP025628.1"/>
</dbReference>
<reference evidence="2" key="1">
    <citation type="submission" date="2022-03" db="EMBL/GenBank/DDBJ databases">
        <title>Complete genome sequence of Caldinitratiruptor microaerophilus.</title>
        <authorList>
            <person name="Mukaiyama R."/>
            <person name="Nishiyama T."/>
            <person name="Ueda K."/>
        </authorList>
    </citation>
    <scope>NUCLEOTIDE SEQUENCE</scope>
    <source>
        <strain evidence="2">JCM 16183</strain>
    </source>
</reference>
<gene>
    <name evidence="2" type="ORF">caldi_20550</name>
</gene>
<feature type="transmembrane region" description="Helical" evidence="1">
    <location>
        <begin position="47"/>
        <end position="68"/>
    </location>
</feature>
<keyword evidence="1" id="KW-1133">Transmembrane helix</keyword>
<evidence type="ECO:0000256" key="1">
    <source>
        <dbReference type="SAM" id="Phobius"/>
    </source>
</evidence>
<organism evidence="2 3">
    <name type="scientific">Caldinitratiruptor microaerophilus</name>
    <dbReference type="NCBI Taxonomy" id="671077"/>
    <lineage>
        <taxon>Bacteria</taxon>
        <taxon>Bacillati</taxon>
        <taxon>Bacillota</taxon>
        <taxon>Clostridia</taxon>
        <taxon>Eubacteriales</taxon>
        <taxon>Symbiobacteriaceae</taxon>
        <taxon>Caldinitratiruptor</taxon>
    </lineage>
</organism>
<dbReference type="KEGG" id="cmic:caldi_20550"/>
<dbReference type="AlphaFoldDB" id="A0AA35G8F3"/>
<evidence type="ECO:0000313" key="2">
    <source>
        <dbReference type="EMBL" id="BDG60965.1"/>
    </source>
</evidence>
<name>A0AA35G8F3_9FIRM</name>
<accession>A0AA35G8F3</accession>
<dbReference type="EMBL" id="AP025628">
    <property type="protein sequence ID" value="BDG60965.1"/>
    <property type="molecule type" value="Genomic_DNA"/>
</dbReference>